<dbReference type="InterPro" id="IPR038635">
    <property type="entry name" value="CCR4-NOT_su2/3/5_C_sf"/>
</dbReference>
<dbReference type="Proteomes" id="UP000504633">
    <property type="component" value="Unplaced"/>
</dbReference>
<dbReference type="Gene3D" id="2.30.30.1020">
    <property type="entry name" value="CCR4-NOT complex subunit 2/3/5, C-terminal domain"/>
    <property type="match status" value="1"/>
</dbReference>
<evidence type="ECO:0000256" key="2">
    <source>
        <dbReference type="ARBA" id="ARBA00023015"/>
    </source>
</evidence>
<keyword evidence="2" id="KW-0805">Transcription regulation</keyword>
<evidence type="ECO:0000256" key="3">
    <source>
        <dbReference type="ARBA" id="ARBA00023163"/>
    </source>
</evidence>
<evidence type="ECO:0000256" key="4">
    <source>
        <dbReference type="SAM" id="MobiDB-lite"/>
    </source>
</evidence>
<dbReference type="GeneID" id="111604821"/>
<evidence type="ECO:0000313" key="6">
    <source>
        <dbReference type="Proteomes" id="UP000504633"/>
    </source>
</evidence>
<organism evidence="6 7">
    <name type="scientific">Drosophila hydei</name>
    <name type="common">Fruit fly</name>
    <dbReference type="NCBI Taxonomy" id="7224"/>
    <lineage>
        <taxon>Eukaryota</taxon>
        <taxon>Metazoa</taxon>
        <taxon>Ecdysozoa</taxon>
        <taxon>Arthropoda</taxon>
        <taxon>Hexapoda</taxon>
        <taxon>Insecta</taxon>
        <taxon>Pterygota</taxon>
        <taxon>Neoptera</taxon>
        <taxon>Endopterygota</taxon>
        <taxon>Diptera</taxon>
        <taxon>Brachycera</taxon>
        <taxon>Muscomorpha</taxon>
        <taxon>Ephydroidea</taxon>
        <taxon>Drosophilidae</taxon>
        <taxon>Drosophila</taxon>
    </lineage>
</organism>
<feature type="compositionally biased region" description="Polar residues" evidence="4">
    <location>
        <begin position="15"/>
        <end position="27"/>
    </location>
</feature>
<evidence type="ECO:0000259" key="5">
    <source>
        <dbReference type="Pfam" id="PF04153"/>
    </source>
</evidence>
<feature type="compositionally biased region" description="Polar residues" evidence="4">
    <location>
        <begin position="177"/>
        <end position="193"/>
    </location>
</feature>
<sequence>MKVSLYTETVGMVKQPTSEQSEFTMSNEDFPALPGTQNSDGTTNALGNSSGVGSAAGGGSGGGSGSVVTENNLDGTEKAMNSIVVSGGGSGSSGAVGVGGNGHGAVGSGIGGVVVGGGGSNSSGSSGVVNATHVGLVGGSGGGVGVNSVTGNNVMMGVGGGLGSGTSSGASGEHMNDNSSNDKLVKSGVQTSPDGKVTNIPASMVNNQFGMVGLLTFIRAAETDPNLVTLSLGTDLTGLGLNLNSQESLHPTFAGPFVEQPCRAQDVEYSVPPEYLINFAIRDKLTAPVLKKLQEDLLFFLFYTNIGDLMQLMAAAELHSREWRYHVEEKIWITRIPGINQYEKNGTKERGTFYYFDAQSWKRLSKVFHIDAEKLDKCPNISAFMNGQSV</sequence>
<dbReference type="GO" id="GO:2000036">
    <property type="term" value="P:regulation of stem cell population maintenance"/>
    <property type="evidence" value="ECO:0007669"/>
    <property type="project" value="UniProtKB-ARBA"/>
</dbReference>
<accession>A0A6J1MBV2</accession>
<feature type="compositionally biased region" description="Gly residues" evidence="4">
    <location>
        <begin position="54"/>
        <end position="65"/>
    </location>
</feature>
<evidence type="ECO:0000256" key="1">
    <source>
        <dbReference type="ARBA" id="ARBA00007682"/>
    </source>
</evidence>
<feature type="compositionally biased region" description="Polar residues" evidence="4">
    <location>
        <begin position="35"/>
        <end position="48"/>
    </location>
</feature>
<dbReference type="InterPro" id="IPR040168">
    <property type="entry name" value="Not2/3/5"/>
</dbReference>
<feature type="region of interest" description="Disordered" evidence="4">
    <location>
        <begin position="164"/>
        <end position="199"/>
    </location>
</feature>
<keyword evidence="6" id="KW-1185">Reference proteome</keyword>
<dbReference type="GO" id="GO:0030015">
    <property type="term" value="C:CCR4-NOT core complex"/>
    <property type="evidence" value="ECO:0007669"/>
    <property type="project" value="InterPro"/>
</dbReference>
<name>A0A6J1MBV2_DROHY</name>
<dbReference type="InterPro" id="IPR007282">
    <property type="entry name" value="NOT2/3/5_C"/>
</dbReference>
<keyword evidence="3" id="KW-0804">Transcription</keyword>
<evidence type="ECO:0000313" key="7">
    <source>
        <dbReference type="RefSeq" id="XP_023178813.1"/>
    </source>
</evidence>
<feature type="domain" description="NOT2/NOT3/NOT5 C-terminal" evidence="5">
    <location>
        <begin position="251"/>
        <end position="375"/>
    </location>
</feature>
<dbReference type="FunFam" id="2.30.30.1020:FF:000005">
    <property type="entry name" value="Regena, isoform C"/>
    <property type="match status" value="1"/>
</dbReference>
<dbReference type="OrthoDB" id="25391at2759"/>
<feature type="region of interest" description="Disordered" evidence="4">
    <location>
        <begin position="13"/>
        <end position="71"/>
    </location>
</feature>
<protein>
    <submittedName>
        <fullName evidence="7">Regulator of gene activity isoform X3</fullName>
    </submittedName>
</protein>
<gene>
    <name evidence="7" type="primary">LOC111604821</name>
</gene>
<dbReference type="RefSeq" id="XP_023178813.1">
    <property type="nucleotide sequence ID" value="XM_023323045.2"/>
</dbReference>
<dbReference type="Pfam" id="PF04153">
    <property type="entry name" value="NOT2_3_5_C"/>
    <property type="match status" value="1"/>
</dbReference>
<dbReference type="GO" id="GO:0006355">
    <property type="term" value="P:regulation of DNA-templated transcription"/>
    <property type="evidence" value="ECO:0007669"/>
    <property type="project" value="InterPro"/>
</dbReference>
<proteinExistence type="inferred from homology"/>
<dbReference type="PANTHER" id="PTHR23326">
    <property type="entry name" value="CCR4 NOT-RELATED"/>
    <property type="match status" value="1"/>
</dbReference>
<dbReference type="AlphaFoldDB" id="A0A6J1MBV2"/>
<comment type="similarity">
    <text evidence="1">Belongs to the CNOT2/3/5 family.</text>
</comment>
<reference evidence="7" key="1">
    <citation type="submission" date="2025-08" db="UniProtKB">
        <authorList>
            <consortium name="RefSeq"/>
        </authorList>
    </citation>
    <scope>IDENTIFICATION</scope>
    <source>
        <strain evidence="7">15085-1641.00</strain>
        <tissue evidence="7">Whole body</tissue>
    </source>
</reference>
<dbReference type="CTD" id="40683"/>